<accession>A0A1H3W6P4</accession>
<gene>
    <name evidence="2" type="ORF">SAMN04488065_0605</name>
</gene>
<proteinExistence type="predicted"/>
<dbReference type="InterPro" id="IPR002792">
    <property type="entry name" value="TRAM_dom"/>
</dbReference>
<evidence type="ECO:0000313" key="2">
    <source>
        <dbReference type="EMBL" id="SDZ82670.1"/>
    </source>
</evidence>
<dbReference type="EMBL" id="FNQT01000001">
    <property type="protein sequence ID" value="SDZ82670.1"/>
    <property type="molecule type" value="Genomic_DNA"/>
</dbReference>
<evidence type="ECO:0000259" key="1">
    <source>
        <dbReference type="PROSITE" id="PS50926"/>
    </source>
</evidence>
<dbReference type="Pfam" id="PF01938">
    <property type="entry name" value="TRAM"/>
    <property type="match status" value="1"/>
</dbReference>
<dbReference type="Proteomes" id="UP000236755">
    <property type="component" value="Unassembled WGS sequence"/>
</dbReference>
<keyword evidence="3" id="KW-1185">Reference proteome</keyword>
<protein>
    <submittedName>
        <fullName evidence="2">Predicted RNA-binding protein, contains TRAM domain</fullName>
    </submittedName>
</protein>
<feature type="domain" description="TRAM" evidence="1">
    <location>
        <begin position="9"/>
        <end position="67"/>
    </location>
</feature>
<name>A0A1H3W6P4_9EURY</name>
<dbReference type="SUPFAM" id="SSF50249">
    <property type="entry name" value="Nucleic acid-binding proteins"/>
    <property type="match status" value="1"/>
</dbReference>
<dbReference type="AlphaFoldDB" id="A0A1H3W6P4"/>
<dbReference type="STRING" id="555874.SAMN04488065_0605"/>
<reference evidence="2 3" key="1">
    <citation type="submission" date="2016-10" db="EMBL/GenBank/DDBJ databases">
        <authorList>
            <person name="de Groot N.N."/>
        </authorList>
    </citation>
    <scope>NUCLEOTIDE SEQUENCE [LARGE SCALE GENOMIC DNA]</scope>
    <source>
        <strain evidence="2 3">CGMCC 1.8712</strain>
    </source>
</reference>
<dbReference type="Gene3D" id="2.40.50.140">
    <property type="entry name" value="Nucleic acid-binding proteins"/>
    <property type="match status" value="1"/>
</dbReference>
<dbReference type="PROSITE" id="PS50926">
    <property type="entry name" value="TRAM"/>
    <property type="match status" value="1"/>
</dbReference>
<dbReference type="InterPro" id="IPR012340">
    <property type="entry name" value="NA-bd_OB-fold"/>
</dbReference>
<organism evidence="2 3">
    <name type="scientific">Haloplanus vescus</name>
    <dbReference type="NCBI Taxonomy" id="555874"/>
    <lineage>
        <taxon>Archaea</taxon>
        <taxon>Methanobacteriati</taxon>
        <taxon>Methanobacteriota</taxon>
        <taxon>Stenosarchaea group</taxon>
        <taxon>Halobacteria</taxon>
        <taxon>Halobacteriales</taxon>
        <taxon>Haloferacaceae</taxon>
        <taxon>Haloplanus</taxon>
    </lineage>
</organism>
<sequence>MMTHMVDSPVTPGDTYVVAIEELGSEGDGVGYVDDFAVLVDDATLGETVQVEITDVDSNFARGDVVDAEFGI</sequence>
<evidence type="ECO:0000313" key="3">
    <source>
        <dbReference type="Proteomes" id="UP000236755"/>
    </source>
</evidence>